<dbReference type="Gene3D" id="3.90.550.10">
    <property type="entry name" value="Spore Coat Polysaccharide Biosynthesis Protein SpsA, Chain A"/>
    <property type="match status" value="1"/>
</dbReference>
<dbReference type="PANTHER" id="PTHR22913">
    <property type="entry name" value="HYALURONAN SYNTHASE"/>
    <property type="match status" value="1"/>
</dbReference>
<dbReference type="InterPro" id="IPR011050">
    <property type="entry name" value="Pectin_lyase_fold/virulence"/>
</dbReference>
<dbReference type="Gene3D" id="2.160.20.10">
    <property type="entry name" value="Single-stranded right-handed beta-helix, Pectin lyase-like"/>
    <property type="match status" value="1"/>
</dbReference>
<evidence type="ECO:0000256" key="6">
    <source>
        <dbReference type="SAM" id="Phobius"/>
    </source>
</evidence>
<keyword evidence="6" id="KW-0812">Transmembrane</keyword>
<reference evidence="8" key="1">
    <citation type="submission" date="2016-11" db="EMBL/GenBank/DDBJ databases">
        <authorList>
            <person name="Varghese N."/>
            <person name="Submissions S."/>
        </authorList>
    </citation>
    <scope>NUCLEOTIDE SEQUENCE [LARGE SCALE GENOMIC DNA]</scope>
    <source>
        <strain evidence="8">DSM 17456</strain>
    </source>
</reference>
<dbReference type="GO" id="GO:0005886">
    <property type="term" value="C:plasma membrane"/>
    <property type="evidence" value="ECO:0007669"/>
    <property type="project" value="UniProtKB-SubCell"/>
</dbReference>
<keyword evidence="6" id="KW-1133">Transmembrane helix</keyword>
<dbReference type="GO" id="GO:0085029">
    <property type="term" value="P:extracellular matrix assembly"/>
    <property type="evidence" value="ECO:0007669"/>
    <property type="project" value="TreeGrafter"/>
</dbReference>
<evidence type="ECO:0000256" key="5">
    <source>
        <dbReference type="ARBA" id="ARBA00023136"/>
    </source>
</evidence>
<dbReference type="GO" id="GO:0030213">
    <property type="term" value="P:hyaluronan biosynthetic process"/>
    <property type="evidence" value="ECO:0007669"/>
    <property type="project" value="TreeGrafter"/>
</dbReference>
<feature type="transmembrane region" description="Helical" evidence="6">
    <location>
        <begin position="391"/>
        <end position="409"/>
    </location>
</feature>
<dbReference type="AlphaFoldDB" id="A0A1N6DW60"/>
<proteinExistence type="predicted"/>
<feature type="transmembrane region" description="Helical" evidence="6">
    <location>
        <begin position="52"/>
        <end position="71"/>
    </location>
</feature>
<gene>
    <name evidence="7" type="ORF">SAMN02745161_0529</name>
</gene>
<dbReference type="InterPro" id="IPR012334">
    <property type="entry name" value="Pectin_lyas_fold"/>
</dbReference>
<keyword evidence="3" id="KW-0328">Glycosyltransferase</keyword>
<evidence type="ECO:0000313" key="8">
    <source>
        <dbReference type="Proteomes" id="UP000184694"/>
    </source>
</evidence>
<evidence type="ECO:0000256" key="1">
    <source>
        <dbReference type="ARBA" id="ARBA00004236"/>
    </source>
</evidence>
<dbReference type="Pfam" id="PF13641">
    <property type="entry name" value="Glyco_tranf_2_3"/>
    <property type="match status" value="1"/>
</dbReference>
<dbReference type="GO" id="GO:0050501">
    <property type="term" value="F:hyaluronan synthase activity"/>
    <property type="evidence" value="ECO:0007669"/>
    <property type="project" value="TreeGrafter"/>
</dbReference>
<comment type="subcellular location">
    <subcellularLocation>
        <location evidence="1">Cell membrane</location>
    </subcellularLocation>
</comment>
<dbReference type="InterPro" id="IPR029044">
    <property type="entry name" value="Nucleotide-diphossugar_trans"/>
</dbReference>
<dbReference type="SUPFAM" id="SSF53448">
    <property type="entry name" value="Nucleotide-diphospho-sugar transferases"/>
    <property type="match status" value="1"/>
</dbReference>
<dbReference type="PANTHER" id="PTHR22913:SF12">
    <property type="entry name" value="MANNURONAN SYNTHASE"/>
    <property type="match status" value="1"/>
</dbReference>
<keyword evidence="5 6" id="KW-0472">Membrane</keyword>
<evidence type="ECO:0000256" key="4">
    <source>
        <dbReference type="ARBA" id="ARBA00022679"/>
    </source>
</evidence>
<evidence type="ECO:0000256" key="2">
    <source>
        <dbReference type="ARBA" id="ARBA00022475"/>
    </source>
</evidence>
<sequence>MQSYLTSDVFLRPSLRHTVVRSLPVTMLYLALAWGLIAALPDRAWLVKTQPIATLTVFGIWRFGWQFLHAVRHIMYRMRAFPQIRNEAMSLIQKYPKRLYIMVPSYQEEFQVSQLVFEALIREVQIIPSKVFLYVSVATEAEVEFISKVINSVSGGENVEVVFMYQEQGKRIAMGHALRAIARSYNDPATWHDDTGNDAVIFMDGDTLVEPGTFTKTLPYLRHNSNLGALTTDNIGVSPDAAGVFADWYSVKFAQRNHLFHSHSLSKRILTITGRFSLYRASIVVNEDFIRLLEADYLDHWLFGRFRFLMGDDKSTWFHLLKEGFEMMYVPDVRVIALETRQTHFFRTSLSLMFRWYGNMLRNNWRAIKLGPRPMGGFIWWCILDQRFSSFTPLVGPVSILLLCLVDSWFYLDFYLAWIIITRLAMMWMYVLEGMQLRLLHIPLMVYNQWVGAIIKIYSMHSLDMQSWHKSNAKEKRNKQRTSSAKIEFGAMRKALRILLLGLNGVLLVFLCGLTSGSLALPSWAELTYWPELTKRDLVTTNSSESHSVRIIAVDANLQSITNALQSVKSNESVRIVLPEGHIELSAPLLIDKSNVEIVGAGKGKTIFDSRMSRLEGAAAIAVRGRKGPVVGSLHAASRKGDRVLAVDNWPATARYIWLGIENDNAFFDVIGDTKWRKEKPWVRQFIAEVVDSGKGHVILKDGIPVGFPAGTVVRAARMVSQVSLSDFSVVQHVPDMTLEQVAGVYENSAPEYAVDGVRFDWVAGSRIHNVSVVGAGRHPLVFETSLDVHASTMAIDGAWNKGKGGNGYIRFARAFNCELTDSEVKNIRHLVFQWSSTSNIVHNSALATDVNFHGGYSQNNRVEGSIIEPPVNHPWSSVTRMPSGGAAWAPPDGEGNDVFH</sequence>
<keyword evidence="8" id="KW-1185">Reference proteome</keyword>
<organism evidence="7 8">
    <name type="scientific">Halodesulfovibrio marinisediminis DSM 17456</name>
    <dbReference type="NCBI Taxonomy" id="1121457"/>
    <lineage>
        <taxon>Bacteria</taxon>
        <taxon>Pseudomonadati</taxon>
        <taxon>Thermodesulfobacteriota</taxon>
        <taxon>Desulfovibrionia</taxon>
        <taxon>Desulfovibrionales</taxon>
        <taxon>Desulfovibrionaceae</taxon>
        <taxon>Halodesulfovibrio</taxon>
    </lineage>
</organism>
<feature type="transmembrane region" description="Helical" evidence="6">
    <location>
        <begin position="498"/>
        <end position="521"/>
    </location>
</feature>
<evidence type="ECO:0000256" key="3">
    <source>
        <dbReference type="ARBA" id="ARBA00022676"/>
    </source>
</evidence>
<dbReference type="STRING" id="1121457.SAMN02745161_0529"/>
<dbReference type="RefSeq" id="WP_084539298.1">
    <property type="nucleotide sequence ID" value="NZ_FSRG01000003.1"/>
</dbReference>
<feature type="transmembrane region" description="Helical" evidence="6">
    <location>
        <begin position="20"/>
        <end position="40"/>
    </location>
</feature>
<protein>
    <submittedName>
        <fullName evidence="7">Glycosyltransferase Alg8</fullName>
    </submittedName>
</protein>
<name>A0A1N6DW60_9BACT</name>
<evidence type="ECO:0000313" key="7">
    <source>
        <dbReference type="EMBL" id="SIN75026.1"/>
    </source>
</evidence>
<dbReference type="EMBL" id="FSRG01000003">
    <property type="protein sequence ID" value="SIN75026.1"/>
    <property type="molecule type" value="Genomic_DNA"/>
</dbReference>
<dbReference type="OrthoDB" id="6964257at2"/>
<dbReference type="Proteomes" id="UP000184694">
    <property type="component" value="Unassembled WGS sequence"/>
</dbReference>
<accession>A0A1N6DW60</accession>
<keyword evidence="4 7" id="KW-0808">Transferase</keyword>
<dbReference type="SUPFAM" id="SSF51126">
    <property type="entry name" value="Pectin lyase-like"/>
    <property type="match status" value="1"/>
</dbReference>
<keyword evidence="2" id="KW-1003">Cell membrane</keyword>
<feature type="transmembrane region" description="Helical" evidence="6">
    <location>
        <begin position="415"/>
        <end position="432"/>
    </location>
</feature>